<dbReference type="AlphaFoldDB" id="A0A3A6PFA6"/>
<organism evidence="4 5">
    <name type="scientific">Paenibacillus pinisoli</name>
    <dbReference type="NCBI Taxonomy" id="1276110"/>
    <lineage>
        <taxon>Bacteria</taxon>
        <taxon>Bacillati</taxon>
        <taxon>Bacillota</taxon>
        <taxon>Bacilli</taxon>
        <taxon>Bacillales</taxon>
        <taxon>Paenibacillaceae</taxon>
        <taxon>Paenibacillus</taxon>
    </lineage>
</organism>
<gene>
    <name evidence="4" type="ORF">D3P09_15200</name>
</gene>
<dbReference type="SUPFAM" id="SSF55347">
    <property type="entry name" value="Glyceraldehyde-3-phosphate dehydrogenase-like, C-terminal domain"/>
    <property type="match status" value="1"/>
</dbReference>
<name>A0A3A6PFA6_9BACL</name>
<dbReference type="InterPro" id="IPR036291">
    <property type="entry name" value="NAD(P)-bd_dom_sf"/>
</dbReference>
<evidence type="ECO:0000313" key="5">
    <source>
        <dbReference type="Proteomes" id="UP000267798"/>
    </source>
</evidence>
<dbReference type="GO" id="GO:0016491">
    <property type="term" value="F:oxidoreductase activity"/>
    <property type="evidence" value="ECO:0007669"/>
    <property type="project" value="UniProtKB-KW"/>
</dbReference>
<evidence type="ECO:0000256" key="1">
    <source>
        <dbReference type="ARBA" id="ARBA00023002"/>
    </source>
</evidence>
<dbReference type="PANTHER" id="PTHR43818:SF11">
    <property type="entry name" value="BCDNA.GH03377"/>
    <property type="match status" value="1"/>
</dbReference>
<dbReference type="PANTHER" id="PTHR43818">
    <property type="entry name" value="BCDNA.GH03377"/>
    <property type="match status" value="1"/>
</dbReference>
<accession>A0A3A6PFA6</accession>
<comment type="caution">
    <text evidence="4">The sequence shown here is derived from an EMBL/GenBank/DDBJ whole genome shotgun (WGS) entry which is preliminary data.</text>
</comment>
<dbReference type="Proteomes" id="UP000267798">
    <property type="component" value="Unassembled WGS sequence"/>
</dbReference>
<evidence type="ECO:0000259" key="2">
    <source>
        <dbReference type="Pfam" id="PF01408"/>
    </source>
</evidence>
<sequence>MGRDRRGQISCSRPGAPRVCKTTSIREGLRLAEQNRVKIGLVGASWFADLWYLPVVQMHPDAELYAICSEGGGSARRMADQYGIPHVFGSYEEMLERGGLDGVCIITPNDVHVTIAEAAMNRGIHVMSEKPLALDLKEAGQMMLSAERSGIIHGVNFTYREHPGVRRIKAMLSEGLIGRLQSGHFEYTGDYGVTGPPGWRGSIAKGGIGGVLADLGSHLIDLAQYVTGDGLSEVSADATFAHRDKNPDAAADAVIFLARSEGGAQHSFRTSWMEHQGEKGQTIRMHLNGALGIIEFAVSHLGSSLSYTLHEGGKTVVDLREDGLPAWNEDEPSSESSFRPWRLTDRNEVWKWIDRIRDRKEGTAEASADYPTFADGYYAQAVMEAVMQAAEERRWVPIQRVK</sequence>
<feature type="domain" description="Gfo/Idh/MocA-like oxidoreductase N-terminal" evidence="2">
    <location>
        <begin position="38"/>
        <end position="157"/>
    </location>
</feature>
<reference evidence="4 5" key="1">
    <citation type="submission" date="2018-09" db="EMBL/GenBank/DDBJ databases">
        <title>Paenibacillus aracenensis nov. sp. isolated from a cave in southern Spain.</title>
        <authorList>
            <person name="Jurado V."/>
            <person name="Gutierrez-Patricio S."/>
            <person name="Gonzalez-Pimentel J.L."/>
            <person name="Miller A.Z."/>
            <person name="Laiz L."/>
            <person name="Saiz-Jimenez C."/>
        </authorList>
    </citation>
    <scope>NUCLEOTIDE SEQUENCE [LARGE SCALE GENOMIC DNA]</scope>
    <source>
        <strain evidence="4 5">JCM 19203</strain>
    </source>
</reference>
<keyword evidence="1" id="KW-0560">Oxidoreductase</keyword>
<dbReference type="InterPro" id="IPR055170">
    <property type="entry name" value="GFO_IDH_MocA-like_dom"/>
</dbReference>
<dbReference type="Pfam" id="PF22725">
    <property type="entry name" value="GFO_IDH_MocA_C3"/>
    <property type="match status" value="1"/>
</dbReference>
<dbReference type="InterPro" id="IPR000683">
    <property type="entry name" value="Gfo/Idh/MocA-like_OxRdtase_N"/>
</dbReference>
<dbReference type="OrthoDB" id="9815825at2"/>
<dbReference type="Pfam" id="PF01408">
    <property type="entry name" value="GFO_IDH_MocA"/>
    <property type="match status" value="1"/>
</dbReference>
<dbReference type="SUPFAM" id="SSF51735">
    <property type="entry name" value="NAD(P)-binding Rossmann-fold domains"/>
    <property type="match status" value="1"/>
</dbReference>
<dbReference type="GO" id="GO:0000166">
    <property type="term" value="F:nucleotide binding"/>
    <property type="evidence" value="ECO:0007669"/>
    <property type="project" value="InterPro"/>
</dbReference>
<evidence type="ECO:0000259" key="3">
    <source>
        <dbReference type="Pfam" id="PF22725"/>
    </source>
</evidence>
<dbReference type="Gene3D" id="3.40.50.720">
    <property type="entry name" value="NAD(P)-binding Rossmann-like Domain"/>
    <property type="match status" value="1"/>
</dbReference>
<dbReference type="InterPro" id="IPR050463">
    <property type="entry name" value="Gfo/Idh/MocA_oxidrdct_glycsds"/>
</dbReference>
<feature type="domain" description="GFO/IDH/MocA-like oxidoreductase" evidence="3">
    <location>
        <begin position="165"/>
        <end position="294"/>
    </location>
</feature>
<protein>
    <submittedName>
        <fullName evidence="4">Gfo/Idh/MocA family oxidoreductase</fullName>
    </submittedName>
</protein>
<dbReference type="EMBL" id="QXQB01000003">
    <property type="protein sequence ID" value="RJX38870.1"/>
    <property type="molecule type" value="Genomic_DNA"/>
</dbReference>
<evidence type="ECO:0000313" key="4">
    <source>
        <dbReference type="EMBL" id="RJX38870.1"/>
    </source>
</evidence>
<dbReference type="Gene3D" id="3.30.360.10">
    <property type="entry name" value="Dihydrodipicolinate Reductase, domain 2"/>
    <property type="match status" value="1"/>
</dbReference>
<proteinExistence type="predicted"/>
<keyword evidence="5" id="KW-1185">Reference proteome</keyword>